<dbReference type="InterPro" id="IPR001909">
    <property type="entry name" value="KRAB"/>
</dbReference>
<organism evidence="2 3">
    <name type="scientific">Chelydra serpentina</name>
    <name type="common">Snapping turtle</name>
    <name type="synonym">Testudo serpentina</name>
    <dbReference type="NCBI Taxonomy" id="8475"/>
    <lineage>
        <taxon>Eukaryota</taxon>
        <taxon>Metazoa</taxon>
        <taxon>Chordata</taxon>
        <taxon>Craniata</taxon>
        <taxon>Vertebrata</taxon>
        <taxon>Euteleostomi</taxon>
        <taxon>Archelosauria</taxon>
        <taxon>Testudinata</taxon>
        <taxon>Testudines</taxon>
        <taxon>Cryptodira</taxon>
        <taxon>Durocryptodira</taxon>
        <taxon>Americhelydia</taxon>
        <taxon>Chelydroidea</taxon>
        <taxon>Chelydridae</taxon>
        <taxon>Chelydra</taxon>
    </lineage>
</organism>
<dbReference type="PANTHER" id="PTHR23232:SF142">
    <property type="entry name" value="GASTRULA ZINC FINGER PROTEIN XLCGF57.1-LIKE-RELATED"/>
    <property type="match status" value="1"/>
</dbReference>
<dbReference type="SMART" id="SM00349">
    <property type="entry name" value="KRAB"/>
    <property type="match status" value="1"/>
</dbReference>
<dbReference type="SUPFAM" id="SSF109640">
    <property type="entry name" value="KRAB domain (Kruppel-associated box)"/>
    <property type="match status" value="1"/>
</dbReference>
<evidence type="ECO:0000259" key="1">
    <source>
        <dbReference type="PROSITE" id="PS50805"/>
    </source>
</evidence>
<dbReference type="Ensembl" id="ENSCSRT00000007417.1">
    <property type="protein sequence ID" value="ENSCSRP00000007184.1"/>
    <property type="gene ID" value="ENSCSRG00000005321.1"/>
</dbReference>
<sequence length="79" mass="9395">GMFSMGMRYNVTISFSPEEWELLSEWQKELYREVMKENYASLISLGKDQCSVFGMELRDPWRVFLKAFDSRLISRPMDS</sequence>
<dbReference type="Proteomes" id="UP000694403">
    <property type="component" value="Unplaced"/>
</dbReference>
<accession>A0A8C3S151</accession>
<reference evidence="2" key="2">
    <citation type="submission" date="2025-09" db="UniProtKB">
        <authorList>
            <consortium name="Ensembl"/>
        </authorList>
    </citation>
    <scope>IDENTIFICATION</scope>
</reference>
<keyword evidence="3" id="KW-1185">Reference proteome</keyword>
<evidence type="ECO:0000313" key="2">
    <source>
        <dbReference type="Ensembl" id="ENSCSRP00000007184.1"/>
    </source>
</evidence>
<dbReference type="CDD" id="cd07765">
    <property type="entry name" value="KRAB_A-box"/>
    <property type="match status" value="1"/>
</dbReference>
<dbReference type="InterPro" id="IPR050169">
    <property type="entry name" value="Krueppel_C2H2_ZnF"/>
</dbReference>
<dbReference type="InterPro" id="IPR036051">
    <property type="entry name" value="KRAB_dom_sf"/>
</dbReference>
<name>A0A8C3S151_CHESE</name>
<dbReference type="Pfam" id="PF01352">
    <property type="entry name" value="KRAB"/>
    <property type="match status" value="1"/>
</dbReference>
<dbReference type="PANTHER" id="PTHR23232">
    <property type="entry name" value="KRAB DOMAIN C2H2 ZINC FINGER"/>
    <property type="match status" value="1"/>
</dbReference>
<dbReference type="Gene3D" id="6.10.140.140">
    <property type="match status" value="1"/>
</dbReference>
<proteinExistence type="predicted"/>
<dbReference type="PROSITE" id="PS50805">
    <property type="entry name" value="KRAB"/>
    <property type="match status" value="1"/>
</dbReference>
<evidence type="ECO:0000313" key="3">
    <source>
        <dbReference type="Proteomes" id="UP000694403"/>
    </source>
</evidence>
<protein>
    <recommendedName>
        <fullName evidence="1">KRAB domain-containing protein</fullName>
    </recommendedName>
</protein>
<reference evidence="2" key="1">
    <citation type="submission" date="2025-08" db="UniProtKB">
        <authorList>
            <consortium name="Ensembl"/>
        </authorList>
    </citation>
    <scope>IDENTIFICATION</scope>
</reference>
<dbReference type="GO" id="GO:0006355">
    <property type="term" value="P:regulation of DNA-templated transcription"/>
    <property type="evidence" value="ECO:0007669"/>
    <property type="project" value="InterPro"/>
</dbReference>
<dbReference type="AlphaFoldDB" id="A0A8C3S151"/>
<feature type="domain" description="KRAB" evidence="1">
    <location>
        <begin position="6"/>
        <end position="79"/>
    </location>
</feature>